<dbReference type="Pfam" id="PF05033">
    <property type="entry name" value="Pre-SET"/>
    <property type="match status" value="1"/>
</dbReference>
<evidence type="ECO:0000259" key="10">
    <source>
        <dbReference type="PROSITE" id="PS50868"/>
    </source>
</evidence>
<evidence type="ECO:0000256" key="1">
    <source>
        <dbReference type="ARBA" id="ARBA00004286"/>
    </source>
</evidence>
<dbReference type="InterPro" id="IPR007728">
    <property type="entry name" value="Pre-SET_dom"/>
</dbReference>
<accession>A0A2G8K9N4</accession>
<sequence>MSKFTSTNVAGPGYDKDPSEVVFEGCRCGVQSCGNQCPCIIRFGPNYDKNGRLMKVEEASVDKRRSETKPIVECNAMCECGERCSNRIVQNGPKFELEVFTTTEKGFGLRACEDIPKSSFVCEYAGEILSKVEAQRRTKLLADEDPNYILVVREFMEGGKLVETIIDPTYRGNKGRFINHSCEPNLSKVPVRVHNDIPKVALFALREIHQGEELTYSYGEETSVYSEDGRKRKPCHCGSKSCRQYLPFDRSLLS</sequence>
<dbReference type="GO" id="GO:0008270">
    <property type="term" value="F:zinc ion binding"/>
    <property type="evidence" value="ECO:0007669"/>
    <property type="project" value="InterPro"/>
</dbReference>
<dbReference type="InterPro" id="IPR050973">
    <property type="entry name" value="H3K9_Histone-Lys_N-MTase"/>
</dbReference>
<evidence type="ECO:0000313" key="12">
    <source>
        <dbReference type="Proteomes" id="UP000230750"/>
    </source>
</evidence>
<dbReference type="GO" id="GO:0005694">
    <property type="term" value="C:chromosome"/>
    <property type="evidence" value="ECO:0007669"/>
    <property type="project" value="UniProtKB-SubCell"/>
</dbReference>
<keyword evidence="5" id="KW-0949">S-adenosyl-L-methionine</keyword>
<evidence type="ECO:0000259" key="9">
    <source>
        <dbReference type="PROSITE" id="PS50867"/>
    </source>
</evidence>
<comment type="caution">
    <text evidence="11">The sequence shown here is derived from an EMBL/GenBank/DDBJ whole genome shotgun (WGS) entry which is preliminary data.</text>
</comment>
<feature type="domain" description="Pre-SET" evidence="9">
    <location>
        <begin position="24"/>
        <end position="92"/>
    </location>
</feature>
<evidence type="ECO:0008006" key="13">
    <source>
        <dbReference type="Google" id="ProtNLM"/>
    </source>
</evidence>
<dbReference type="PANTHER" id="PTHR46223:SF3">
    <property type="entry name" value="HISTONE-LYSINE N-METHYLTRANSFERASE SET-23"/>
    <property type="match status" value="1"/>
</dbReference>
<dbReference type="SUPFAM" id="SSF82199">
    <property type="entry name" value="SET domain"/>
    <property type="match status" value="1"/>
</dbReference>
<dbReference type="InterPro" id="IPR046341">
    <property type="entry name" value="SET_dom_sf"/>
</dbReference>
<feature type="domain" description="SET" evidence="8">
    <location>
        <begin position="95"/>
        <end position="219"/>
    </location>
</feature>
<name>A0A2G8K9N4_STIJA</name>
<keyword evidence="4" id="KW-0808">Transferase</keyword>
<keyword evidence="3" id="KW-0489">Methyltransferase</keyword>
<dbReference type="Gene3D" id="2.170.270.10">
    <property type="entry name" value="SET domain"/>
    <property type="match status" value="1"/>
</dbReference>
<dbReference type="GO" id="GO:0042054">
    <property type="term" value="F:histone methyltransferase activity"/>
    <property type="evidence" value="ECO:0007669"/>
    <property type="project" value="InterPro"/>
</dbReference>
<dbReference type="EMBL" id="MRZV01000760">
    <property type="protein sequence ID" value="PIK44714.1"/>
    <property type="molecule type" value="Genomic_DNA"/>
</dbReference>
<evidence type="ECO:0000256" key="2">
    <source>
        <dbReference type="ARBA" id="ARBA00022454"/>
    </source>
</evidence>
<evidence type="ECO:0000259" key="8">
    <source>
        <dbReference type="PROSITE" id="PS50280"/>
    </source>
</evidence>
<protein>
    <recommendedName>
        <fullName evidence="13">Histone-lysine N-methyltransferase SETMAR</fullName>
    </recommendedName>
</protein>
<dbReference type="InterPro" id="IPR003616">
    <property type="entry name" value="Post-SET_dom"/>
</dbReference>
<dbReference type="Pfam" id="PF00856">
    <property type="entry name" value="SET"/>
    <property type="match status" value="1"/>
</dbReference>
<reference evidence="11 12" key="1">
    <citation type="journal article" date="2017" name="PLoS Biol.">
        <title>The sea cucumber genome provides insights into morphological evolution and visceral regeneration.</title>
        <authorList>
            <person name="Zhang X."/>
            <person name="Sun L."/>
            <person name="Yuan J."/>
            <person name="Sun Y."/>
            <person name="Gao Y."/>
            <person name="Zhang L."/>
            <person name="Li S."/>
            <person name="Dai H."/>
            <person name="Hamel J.F."/>
            <person name="Liu C."/>
            <person name="Yu Y."/>
            <person name="Liu S."/>
            <person name="Lin W."/>
            <person name="Guo K."/>
            <person name="Jin S."/>
            <person name="Xu P."/>
            <person name="Storey K.B."/>
            <person name="Huan P."/>
            <person name="Zhang T."/>
            <person name="Zhou Y."/>
            <person name="Zhang J."/>
            <person name="Lin C."/>
            <person name="Li X."/>
            <person name="Xing L."/>
            <person name="Huo D."/>
            <person name="Sun M."/>
            <person name="Wang L."/>
            <person name="Mercier A."/>
            <person name="Li F."/>
            <person name="Yang H."/>
            <person name="Xiang J."/>
        </authorList>
    </citation>
    <scope>NUCLEOTIDE SEQUENCE [LARGE SCALE GENOMIC DNA]</scope>
    <source>
        <strain evidence="11">Shaxun</strain>
        <tissue evidence="11">Muscle</tissue>
    </source>
</reference>
<dbReference type="CDD" id="cd10544">
    <property type="entry name" value="SET_SETMAR"/>
    <property type="match status" value="1"/>
</dbReference>
<gene>
    <name evidence="11" type="ORF">BSL78_18436</name>
</gene>
<comment type="subcellular location">
    <subcellularLocation>
        <location evidence="1">Chromosome</location>
    </subcellularLocation>
</comment>
<dbReference type="SMART" id="SM00508">
    <property type="entry name" value="PostSET"/>
    <property type="match status" value="1"/>
</dbReference>
<dbReference type="PANTHER" id="PTHR46223">
    <property type="entry name" value="HISTONE-LYSINE N-METHYLTRANSFERASE SUV39H"/>
    <property type="match status" value="1"/>
</dbReference>
<dbReference type="STRING" id="307972.A0A2G8K9N4"/>
<evidence type="ECO:0000256" key="7">
    <source>
        <dbReference type="ARBA" id="ARBA00022833"/>
    </source>
</evidence>
<dbReference type="OrthoDB" id="616263at2759"/>
<keyword evidence="7" id="KW-0862">Zinc</keyword>
<dbReference type="GO" id="GO:0005634">
    <property type="term" value="C:nucleus"/>
    <property type="evidence" value="ECO:0007669"/>
    <property type="project" value="InterPro"/>
</dbReference>
<organism evidence="11 12">
    <name type="scientific">Stichopus japonicus</name>
    <name type="common">Sea cucumber</name>
    <dbReference type="NCBI Taxonomy" id="307972"/>
    <lineage>
        <taxon>Eukaryota</taxon>
        <taxon>Metazoa</taxon>
        <taxon>Echinodermata</taxon>
        <taxon>Eleutherozoa</taxon>
        <taxon>Echinozoa</taxon>
        <taxon>Holothuroidea</taxon>
        <taxon>Aspidochirotacea</taxon>
        <taxon>Aspidochirotida</taxon>
        <taxon>Stichopodidae</taxon>
        <taxon>Apostichopus</taxon>
    </lineage>
</organism>
<dbReference type="PROSITE" id="PS50867">
    <property type="entry name" value="PRE_SET"/>
    <property type="match status" value="1"/>
</dbReference>
<evidence type="ECO:0000256" key="4">
    <source>
        <dbReference type="ARBA" id="ARBA00022679"/>
    </source>
</evidence>
<evidence type="ECO:0000313" key="11">
    <source>
        <dbReference type="EMBL" id="PIK44714.1"/>
    </source>
</evidence>
<evidence type="ECO:0000256" key="6">
    <source>
        <dbReference type="ARBA" id="ARBA00022723"/>
    </source>
</evidence>
<dbReference type="GO" id="GO:0032259">
    <property type="term" value="P:methylation"/>
    <property type="evidence" value="ECO:0007669"/>
    <property type="project" value="UniProtKB-KW"/>
</dbReference>
<keyword evidence="6" id="KW-0479">Metal-binding</keyword>
<evidence type="ECO:0000256" key="5">
    <source>
        <dbReference type="ARBA" id="ARBA00022691"/>
    </source>
</evidence>
<keyword evidence="2" id="KW-0158">Chromosome</keyword>
<feature type="domain" description="Post-SET" evidence="10">
    <location>
        <begin position="231"/>
        <end position="247"/>
    </location>
</feature>
<dbReference type="Proteomes" id="UP000230750">
    <property type="component" value="Unassembled WGS sequence"/>
</dbReference>
<dbReference type="AlphaFoldDB" id="A0A2G8K9N4"/>
<dbReference type="PROSITE" id="PS50868">
    <property type="entry name" value="POST_SET"/>
    <property type="match status" value="1"/>
</dbReference>
<dbReference type="PROSITE" id="PS50280">
    <property type="entry name" value="SET"/>
    <property type="match status" value="1"/>
</dbReference>
<dbReference type="SMART" id="SM00317">
    <property type="entry name" value="SET"/>
    <property type="match status" value="1"/>
</dbReference>
<keyword evidence="12" id="KW-1185">Reference proteome</keyword>
<evidence type="ECO:0000256" key="3">
    <source>
        <dbReference type="ARBA" id="ARBA00022603"/>
    </source>
</evidence>
<proteinExistence type="predicted"/>
<dbReference type="InterPro" id="IPR001214">
    <property type="entry name" value="SET_dom"/>
</dbReference>